<dbReference type="PANTHER" id="PTHR46446:SF28">
    <property type="entry name" value="TRANSCRIPTION FACTOR PRE5"/>
    <property type="match status" value="1"/>
</dbReference>
<evidence type="ECO:0000313" key="2">
    <source>
        <dbReference type="EMBL" id="ABN08917.1"/>
    </source>
</evidence>
<sequence>MSSRRSRQQSGGSTRISDDQIIDLVCKLRQLVPEIRNRRSDKDVKVIGC</sequence>
<reference evidence="1" key="2">
    <citation type="submission" date="2007-03" db="EMBL/GenBank/DDBJ databases">
        <authorList>
            <consortium name="The International Medicago Genome Annotation Group"/>
        </authorList>
    </citation>
    <scope>NUCLEOTIDE SEQUENCE</scope>
</reference>
<dbReference type="GO" id="GO:0006355">
    <property type="term" value="P:regulation of DNA-templated transcription"/>
    <property type="evidence" value="ECO:0007669"/>
    <property type="project" value="InterPro"/>
</dbReference>
<gene>
    <name evidence="1" type="ORF">MtrDRAFT_AC148762g31v2</name>
    <name evidence="2" type="ORF">MtrDRAFT_AC166313g28v2</name>
</gene>
<dbReference type="GO" id="GO:0046983">
    <property type="term" value="F:protein dimerization activity"/>
    <property type="evidence" value="ECO:0007669"/>
    <property type="project" value="InterPro"/>
</dbReference>
<reference evidence="1" key="1">
    <citation type="submission" date="2005-04" db="EMBL/GenBank/DDBJ databases">
        <authorList>
            <person name="Town C.D."/>
        </authorList>
    </citation>
    <scope>NUCLEOTIDE SEQUENCE</scope>
</reference>
<evidence type="ECO:0000313" key="1">
    <source>
        <dbReference type="EMBL" id="ABD32217.2"/>
    </source>
</evidence>
<accession>Q2HVS0</accession>
<dbReference type="EMBL" id="AC166313">
    <property type="protein sequence ID" value="ABN08917.1"/>
    <property type="molecule type" value="Genomic_DNA"/>
</dbReference>
<name>Q2HVS0_MEDTR</name>
<dbReference type="EMBL" id="AC148762">
    <property type="protein sequence ID" value="ABD32217.2"/>
    <property type="molecule type" value="Genomic_DNA"/>
</dbReference>
<dbReference type="AlphaFoldDB" id="Q2HVS0"/>
<dbReference type="GO" id="GO:0040008">
    <property type="term" value="P:regulation of growth"/>
    <property type="evidence" value="ECO:0007669"/>
    <property type="project" value="InterPro"/>
</dbReference>
<dbReference type="InterPro" id="IPR044293">
    <property type="entry name" value="PRE"/>
</dbReference>
<proteinExistence type="predicted"/>
<dbReference type="PANTHER" id="PTHR46446">
    <property type="entry name" value="TRANSCRIPTION FACTOR PRE"/>
    <property type="match status" value="1"/>
</dbReference>
<organism evidence="1">
    <name type="scientific">Medicago truncatula</name>
    <name type="common">Barrel medic</name>
    <name type="synonym">Medicago tribuloides</name>
    <dbReference type="NCBI Taxonomy" id="3880"/>
    <lineage>
        <taxon>Eukaryota</taxon>
        <taxon>Viridiplantae</taxon>
        <taxon>Streptophyta</taxon>
        <taxon>Embryophyta</taxon>
        <taxon>Tracheophyta</taxon>
        <taxon>Spermatophyta</taxon>
        <taxon>Magnoliopsida</taxon>
        <taxon>eudicotyledons</taxon>
        <taxon>Gunneridae</taxon>
        <taxon>Pentapetalae</taxon>
        <taxon>rosids</taxon>
        <taxon>fabids</taxon>
        <taxon>Fabales</taxon>
        <taxon>Fabaceae</taxon>
        <taxon>Papilionoideae</taxon>
        <taxon>50 kb inversion clade</taxon>
        <taxon>NPAAA clade</taxon>
        <taxon>Hologalegina</taxon>
        <taxon>IRL clade</taxon>
        <taxon>Trifolieae</taxon>
        <taxon>Medicago</taxon>
    </lineage>
</organism>
<protein>
    <submittedName>
        <fullName evidence="1">Uncharacterized protein</fullName>
    </submittedName>
</protein>